<keyword evidence="8" id="KW-1185">Reference proteome</keyword>
<dbReference type="EC" id="3.1.-.-" evidence="5"/>
<dbReference type="OrthoDB" id="329172at2"/>
<keyword evidence="4 5" id="KW-0378">Hydrolase</keyword>
<dbReference type="Proteomes" id="UP000199664">
    <property type="component" value="Unassembled WGS sequence"/>
</dbReference>
<evidence type="ECO:0000313" key="8">
    <source>
        <dbReference type="Proteomes" id="UP000199664"/>
    </source>
</evidence>
<evidence type="ECO:0000256" key="1">
    <source>
        <dbReference type="ARBA" id="ARBA00022649"/>
    </source>
</evidence>
<keyword evidence="5" id="KW-0460">Magnesium</keyword>
<accession>A0A1H7SGY9</accession>
<keyword evidence="3 5" id="KW-0479">Metal-binding</keyword>
<dbReference type="InterPro" id="IPR002716">
    <property type="entry name" value="PIN_dom"/>
</dbReference>
<organism evidence="7 8">
    <name type="scientific">Bosea lupini</name>
    <dbReference type="NCBI Taxonomy" id="1036779"/>
    <lineage>
        <taxon>Bacteria</taxon>
        <taxon>Pseudomonadati</taxon>
        <taxon>Pseudomonadota</taxon>
        <taxon>Alphaproteobacteria</taxon>
        <taxon>Hyphomicrobiales</taxon>
        <taxon>Boseaceae</taxon>
        <taxon>Bosea</taxon>
    </lineage>
</organism>
<feature type="domain" description="PIN" evidence="6">
    <location>
        <begin position="2"/>
        <end position="112"/>
    </location>
</feature>
<dbReference type="EMBL" id="FOAN01000005">
    <property type="protein sequence ID" value="SEL71951.1"/>
    <property type="molecule type" value="Genomic_DNA"/>
</dbReference>
<sequence>MILLDTSVWIDHLRHGEPRLIELLAEGQVLVHSFVVAEIALGSLARRDNVIAILNALPQAPVALHEEVMALIEDERLYGLGIGHVDVHLLASARLADALLWTRDRRLRAAAEQLGVAADQE</sequence>
<reference evidence="8" key="1">
    <citation type="submission" date="2016-10" db="EMBL/GenBank/DDBJ databases">
        <authorList>
            <person name="Varghese N."/>
            <person name="Submissions S."/>
        </authorList>
    </citation>
    <scope>NUCLEOTIDE SEQUENCE [LARGE SCALE GENOMIC DNA]</scope>
    <source>
        <strain evidence="8">LMG 26383,CCUG 61248,R- 45681</strain>
    </source>
</reference>
<gene>
    <name evidence="5" type="primary">vapC</name>
    <name evidence="7" type="ORF">SAMN04515666_10564</name>
</gene>
<dbReference type="GO" id="GO:0016787">
    <property type="term" value="F:hydrolase activity"/>
    <property type="evidence" value="ECO:0007669"/>
    <property type="project" value="UniProtKB-KW"/>
</dbReference>
<dbReference type="STRING" id="1036779.SAMN04515666_10564"/>
<keyword evidence="1 5" id="KW-1277">Toxin-antitoxin system</keyword>
<comment type="similarity">
    <text evidence="5">Belongs to the PINc/VapC protein family.</text>
</comment>
<feature type="binding site" evidence="5">
    <location>
        <position position="86"/>
    </location>
    <ligand>
        <name>Mg(2+)</name>
        <dbReference type="ChEBI" id="CHEBI:18420"/>
    </ligand>
</feature>
<dbReference type="InterPro" id="IPR022907">
    <property type="entry name" value="VapC_family"/>
</dbReference>
<feature type="binding site" evidence="5">
    <location>
        <position position="5"/>
    </location>
    <ligand>
        <name>Mg(2+)</name>
        <dbReference type="ChEBI" id="CHEBI:18420"/>
    </ligand>
</feature>
<evidence type="ECO:0000256" key="5">
    <source>
        <dbReference type="HAMAP-Rule" id="MF_00265"/>
    </source>
</evidence>
<keyword evidence="2 5" id="KW-0540">Nuclease</keyword>
<keyword evidence="5" id="KW-0800">Toxin</keyword>
<comment type="cofactor">
    <cofactor evidence="5">
        <name>Mg(2+)</name>
        <dbReference type="ChEBI" id="CHEBI:18420"/>
    </cofactor>
</comment>
<proteinExistence type="inferred from homology"/>
<dbReference type="SUPFAM" id="SSF88723">
    <property type="entry name" value="PIN domain-like"/>
    <property type="match status" value="1"/>
</dbReference>
<dbReference type="GO" id="GO:0004540">
    <property type="term" value="F:RNA nuclease activity"/>
    <property type="evidence" value="ECO:0007669"/>
    <property type="project" value="InterPro"/>
</dbReference>
<evidence type="ECO:0000256" key="4">
    <source>
        <dbReference type="ARBA" id="ARBA00022801"/>
    </source>
</evidence>
<dbReference type="HAMAP" id="MF_00265">
    <property type="entry name" value="VapC_Nob1"/>
    <property type="match status" value="1"/>
</dbReference>
<dbReference type="RefSeq" id="WP_091836218.1">
    <property type="nucleotide sequence ID" value="NZ_FOAN01000005.1"/>
</dbReference>
<dbReference type="GO" id="GO:0090729">
    <property type="term" value="F:toxin activity"/>
    <property type="evidence" value="ECO:0007669"/>
    <property type="project" value="UniProtKB-KW"/>
</dbReference>
<dbReference type="Gene3D" id="3.40.50.1010">
    <property type="entry name" value="5'-nuclease"/>
    <property type="match status" value="1"/>
</dbReference>
<evidence type="ECO:0000256" key="2">
    <source>
        <dbReference type="ARBA" id="ARBA00022722"/>
    </source>
</evidence>
<evidence type="ECO:0000256" key="3">
    <source>
        <dbReference type="ARBA" id="ARBA00022723"/>
    </source>
</evidence>
<evidence type="ECO:0000259" key="6">
    <source>
        <dbReference type="Pfam" id="PF01850"/>
    </source>
</evidence>
<name>A0A1H7SGY9_9HYPH</name>
<comment type="function">
    <text evidence="5">Toxic component of a toxin-antitoxin (TA) system. An RNase.</text>
</comment>
<evidence type="ECO:0000313" key="7">
    <source>
        <dbReference type="EMBL" id="SEL71951.1"/>
    </source>
</evidence>
<dbReference type="InterPro" id="IPR029060">
    <property type="entry name" value="PIN-like_dom_sf"/>
</dbReference>
<dbReference type="GO" id="GO:0000287">
    <property type="term" value="F:magnesium ion binding"/>
    <property type="evidence" value="ECO:0007669"/>
    <property type="project" value="UniProtKB-UniRule"/>
</dbReference>
<dbReference type="Pfam" id="PF01850">
    <property type="entry name" value="PIN"/>
    <property type="match status" value="1"/>
</dbReference>
<protein>
    <recommendedName>
        <fullName evidence="5">Ribonuclease VapC</fullName>
        <shortName evidence="5">RNase VapC</shortName>
        <ecNumber evidence="5">3.1.-.-</ecNumber>
    </recommendedName>
    <alternativeName>
        <fullName evidence="5">Toxin VapC</fullName>
    </alternativeName>
</protein>
<dbReference type="AlphaFoldDB" id="A0A1H7SGY9"/>